<comment type="subcellular location">
    <subcellularLocation>
        <location evidence="1">Cell membrane</location>
        <topology evidence="1">Multi-pass membrane protein</topology>
    </subcellularLocation>
</comment>
<dbReference type="RefSeq" id="WP_149401104.1">
    <property type="nucleotide sequence ID" value="NZ_BIXY01000018.1"/>
</dbReference>
<evidence type="ECO:0000256" key="10">
    <source>
        <dbReference type="ARBA" id="ARBA00022989"/>
    </source>
</evidence>
<dbReference type="Gene3D" id="1.20.1110.10">
    <property type="entry name" value="Calcium-transporting ATPase, transmembrane domain"/>
    <property type="match status" value="1"/>
</dbReference>
<feature type="transmembrane region" description="Helical" evidence="12">
    <location>
        <begin position="873"/>
        <end position="893"/>
    </location>
</feature>
<dbReference type="AlphaFoldDB" id="A0A5A5T9N7"/>
<dbReference type="SUPFAM" id="SSF81665">
    <property type="entry name" value="Calcium ATPase, transmembrane domain M"/>
    <property type="match status" value="1"/>
</dbReference>
<dbReference type="InterPro" id="IPR036412">
    <property type="entry name" value="HAD-like_sf"/>
</dbReference>
<dbReference type="PANTHER" id="PTHR43294">
    <property type="entry name" value="SODIUM/POTASSIUM-TRANSPORTING ATPASE SUBUNIT ALPHA"/>
    <property type="match status" value="1"/>
</dbReference>
<dbReference type="GO" id="GO:0005886">
    <property type="term" value="C:plasma membrane"/>
    <property type="evidence" value="ECO:0007669"/>
    <property type="project" value="UniProtKB-SubCell"/>
</dbReference>
<dbReference type="FunFam" id="2.70.150.10:FF:000160">
    <property type="entry name" value="Sarcoplasmic/endoplasmic reticulum calcium ATPase 1"/>
    <property type="match status" value="1"/>
</dbReference>
<dbReference type="InterPro" id="IPR008250">
    <property type="entry name" value="ATPase_P-typ_transduc_dom_A_sf"/>
</dbReference>
<dbReference type="OrthoDB" id="9760364at2"/>
<dbReference type="GO" id="GO:0005524">
    <property type="term" value="F:ATP binding"/>
    <property type="evidence" value="ECO:0007669"/>
    <property type="project" value="UniProtKB-KW"/>
</dbReference>
<gene>
    <name evidence="14" type="ORF">KDI_16720</name>
</gene>
<dbReference type="SFLD" id="SFLDS00003">
    <property type="entry name" value="Haloacid_Dehalogenase"/>
    <property type="match status" value="1"/>
</dbReference>
<keyword evidence="5 12" id="KW-0812">Transmembrane</keyword>
<dbReference type="Pfam" id="PF00122">
    <property type="entry name" value="E1-E2_ATPase"/>
    <property type="match status" value="1"/>
</dbReference>
<feature type="domain" description="Cation-transporting P-type ATPase N-terminal" evidence="13">
    <location>
        <begin position="21"/>
        <end position="94"/>
    </location>
</feature>
<dbReference type="InterPro" id="IPR050510">
    <property type="entry name" value="Cation_transp_ATPase_P-type"/>
</dbReference>
<dbReference type="PRINTS" id="PR00120">
    <property type="entry name" value="HATPASE"/>
</dbReference>
<dbReference type="SFLD" id="SFLDF00027">
    <property type="entry name" value="p-type_atpase"/>
    <property type="match status" value="1"/>
</dbReference>
<dbReference type="Proteomes" id="UP000322530">
    <property type="component" value="Unassembled WGS sequence"/>
</dbReference>
<dbReference type="SMART" id="SM00831">
    <property type="entry name" value="Cation_ATPase_N"/>
    <property type="match status" value="1"/>
</dbReference>
<keyword evidence="9" id="KW-1278">Translocase</keyword>
<dbReference type="PANTHER" id="PTHR43294:SF21">
    <property type="entry name" value="CATION TRANSPORTING ATPASE"/>
    <property type="match status" value="1"/>
</dbReference>
<feature type="transmembrane region" description="Helical" evidence="12">
    <location>
        <begin position="74"/>
        <end position="92"/>
    </location>
</feature>
<evidence type="ECO:0000256" key="8">
    <source>
        <dbReference type="ARBA" id="ARBA00022842"/>
    </source>
</evidence>
<dbReference type="SUPFAM" id="SSF81660">
    <property type="entry name" value="Metal cation-transporting ATPase, ATP-binding domain N"/>
    <property type="match status" value="1"/>
</dbReference>
<dbReference type="FunFam" id="3.40.50.1000:FF:000028">
    <property type="entry name" value="Calcium-transporting P-type ATPase, putative"/>
    <property type="match status" value="1"/>
</dbReference>
<evidence type="ECO:0000256" key="12">
    <source>
        <dbReference type="SAM" id="Phobius"/>
    </source>
</evidence>
<dbReference type="EMBL" id="BIXY01000018">
    <property type="protein sequence ID" value="GCF08108.1"/>
    <property type="molecule type" value="Genomic_DNA"/>
</dbReference>
<keyword evidence="11 12" id="KW-0472">Membrane</keyword>
<dbReference type="SUPFAM" id="SSF56784">
    <property type="entry name" value="HAD-like"/>
    <property type="match status" value="1"/>
</dbReference>
<evidence type="ECO:0000256" key="7">
    <source>
        <dbReference type="ARBA" id="ARBA00022840"/>
    </source>
</evidence>
<dbReference type="InterPro" id="IPR044492">
    <property type="entry name" value="P_typ_ATPase_HD_dom"/>
</dbReference>
<dbReference type="NCBIfam" id="TIGR01494">
    <property type="entry name" value="ATPase_P-type"/>
    <property type="match status" value="3"/>
</dbReference>
<keyword evidence="15" id="KW-1185">Reference proteome</keyword>
<dbReference type="Gene3D" id="3.40.1110.10">
    <property type="entry name" value="Calcium-transporting ATPase, cytoplasmic domain N"/>
    <property type="match status" value="1"/>
</dbReference>
<protein>
    <submittedName>
        <fullName evidence="14">ATPase</fullName>
    </submittedName>
</protein>
<keyword evidence="7" id="KW-0067">ATP-binding</keyword>
<dbReference type="InterPro" id="IPR059000">
    <property type="entry name" value="ATPase_P-type_domA"/>
</dbReference>
<sequence length="910" mass="98516">MSTMDQSNPVFPEQQGQHAPLWHAFHIDTVLRQLHATVHGLTTREAERRLQSYGLNELEAVDKVHPVLVFLRQFQSPLIYILLLSTFVTILLQDYIDASVILFVLLLNALIGFVQEMKAAASVESLKSLMVPTTRVLRDGFEGQVDSRELVPGDIVLLESGARVPADLRLLAEKSLQIDESLLTGESVPVGKHLELVEPSATVADRRCMAYTGSVVSSGRGKGIVVATGEKTELGAISDMMHIPKEGTLLQQKMHQLERGIGIVVGIASVLIFLLGILQGKAMQAMFLIVVGLAVAVVPEALPIIFTVSLSRGIARMSKHHAIVRHPAAAETLGSATIICSDKTGTLTQNRMTVEEVWTPGGTRQIQALPRAAHPLGTLQYASPMDLTLAVGALTNEAKVYDGDGEQKTEGDPTDIALLVAARNAGVTTPDSEHMTPILAETPYEPDLRYSQTLRLFGDEQVLFVKGATDRILASSTTMQGSQGVVPVDMAQVRAANEEMASRGLRVLAMAYRILPDRQVTSKILPEPQELTLVGLQSMVDPPRAGVREAIEACGQAGIAVKMITGDHPLTASAIGRRLGLADAYTPAITGVQLSRMDDQTLREQLPHTAVFARVSPADKLRIVQELQASGEVVAVTGDGVNDAPALKAASIGVAMGQAGTDVARDASDMILTDDNFVTIVGAIKEGRVTFANLRKATFFLISTGIATLIAIIANTALRDPLLMVPAQLLWMNLVTNSVQDISLALEPAEGDELRRSPRPRSEGLLSRTLWQRSILTGIIMAAGALFMFRYTLARGVSLEYAQTIALTTLVFCNAFQSFNARSEKKSVFQLKFLGNPYLLLSTIIAFLLHFGALYFGPTQYVLRIQPIRGDDWLRIVGVGLIIFVVVELEKLIRRLLARQRSPGPVPQVG</sequence>
<dbReference type="InterPro" id="IPR023214">
    <property type="entry name" value="HAD_sf"/>
</dbReference>
<keyword evidence="10 12" id="KW-1133">Transmembrane helix</keyword>
<evidence type="ECO:0000256" key="4">
    <source>
        <dbReference type="ARBA" id="ARBA00022553"/>
    </source>
</evidence>
<organism evidence="14 15">
    <name type="scientific">Dictyobacter arantiisoli</name>
    <dbReference type="NCBI Taxonomy" id="2014874"/>
    <lineage>
        <taxon>Bacteria</taxon>
        <taxon>Bacillati</taxon>
        <taxon>Chloroflexota</taxon>
        <taxon>Ktedonobacteria</taxon>
        <taxon>Ktedonobacterales</taxon>
        <taxon>Dictyobacteraceae</taxon>
        <taxon>Dictyobacter</taxon>
    </lineage>
</organism>
<dbReference type="InterPro" id="IPR004014">
    <property type="entry name" value="ATPase_P-typ_cation-transptr_N"/>
</dbReference>
<dbReference type="InterPro" id="IPR023298">
    <property type="entry name" value="ATPase_P-typ_TM_dom_sf"/>
</dbReference>
<dbReference type="Pfam" id="PF00690">
    <property type="entry name" value="Cation_ATPase_N"/>
    <property type="match status" value="1"/>
</dbReference>
<evidence type="ECO:0000256" key="1">
    <source>
        <dbReference type="ARBA" id="ARBA00004651"/>
    </source>
</evidence>
<evidence type="ECO:0000256" key="11">
    <source>
        <dbReference type="ARBA" id="ARBA00023136"/>
    </source>
</evidence>
<dbReference type="Gene3D" id="3.40.50.1000">
    <property type="entry name" value="HAD superfamily/HAD-like"/>
    <property type="match status" value="1"/>
</dbReference>
<evidence type="ECO:0000313" key="15">
    <source>
        <dbReference type="Proteomes" id="UP000322530"/>
    </source>
</evidence>
<dbReference type="SUPFAM" id="SSF81653">
    <property type="entry name" value="Calcium ATPase, transduction domain A"/>
    <property type="match status" value="1"/>
</dbReference>
<evidence type="ECO:0000256" key="6">
    <source>
        <dbReference type="ARBA" id="ARBA00022741"/>
    </source>
</evidence>
<dbReference type="InterPro" id="IPR001757">
    <property type="entry name" value="P_typ_ATPase"/>
</dbReference>
<evidence type="ECO:0000256" key="5">
    <source>
        <dbReference type="ARBA" id="ARBA00022692"/>
    </source>
</evidence>
<keyword evidence="3" id="KW-1003">Cell membrane</keyword>
<dbReference type="InterPro" id="IPR006068">
    <property type="entry name" value="ATPase_P-typ_cation-transptr_C"/>
</dbReference>
<reference evidence="14 15" key="1">
    <citation type="submission" date="2019-01" db="EMBL/GenBank/DDBJ databases">
        <title>Draft genome sequence of Dictyobacter sp. Uno17.</title>
        <authorList>
            <person name="Wang C.M."/>
            <person name="Zheng Y."/>
            <person name="Sakai Y."/>
            <person name="Abe K."/>
            <person name="Yokota A."/>
            <person name="Yabe S."/>
        </authorList>
    </citation>
    <scope>NUCLEOTIDE SEQUENCE [LARGE SCALE GENOMIC DNA]</scope>
    <source>
        <strain evidence="14 15">Uno17</strain>
    </source>
</reference>
<dbReference type="InterPro" id="IPR023299">
    <property type="entry name" value="ATPase_P-typ_cyto_dom_N"/>
</dbReference>
<feature type="transmembrane region" description="Helical" evidence="12">
    <location>
        <begin position="285"/>
        <end position="310"/>
    </location>
</feature>
<evidence type="ECO:0000256" key="3">
    <source>
        <dbReference type="ARBA" id="ARBA00022475"/>
    </source>
</evidence>
<feature type="transmembrane region" description="Helical" evidence="12">
    <location>
        <begin position="770"/>
        <end position="789"/>
    </location>
</feature>
<evidence type="ECO:0000259" key="13">
    <source>
        <dbReference type="SMART" id="SM00831"/>
    </source>
</evidence>
<dbReference type="Pfam" id="PF13246">
    <property type="entry name" value="Cation_ATPase"/>
    <property type="match status" value="1"/>
</dbReference>
<dbReference type="SFLD" id="SFLDG00002">
    <property type="entry name" value="C1.7:_P-type_atpase_like"/>
    <property type="match status" value="1"/>
</dbReference>
<feature type="transmembrane region" description="Helical" evidence="12">
    <location>
        <begin position="697"/>
        <end position="718"/>
    </location>
</feature>
<feature type="transmembrane region" description="Helical" evidence="12">
    <location>
        <begin position="260"/>
        <end position="279"/>
    </location>
</feature>
<keyword evidence="4" id="KW-0597">Phosphoprotein</keyword>
<evidence type="ECO:0000313" key="14">
    <source>
        <dbReference type="EMBL" id="GCF08108.1"/>
    </source>
</evidence>
<accession>A0A5A5T9N7</accession>
<dbReference type="InterPro" id="IPR018303">
    <property type="entry name" value="ATPase_P-typ_P_site"/>
</dbReference>
<evidence type="ECO:0000256" key="2">
    <source>
        <dbReference type="ARBA" id="ARBA00005675"/>
    </source>
</evidence>
<dbReference type="PROSITE" id="PS00154">
    <property type="entry name" value="ATPASE_E1_E2"/>
    <property type="match status" value="1"/>
</dbReference>
<dbReference type="GO" id="GO:0016887">
    <property type="term" value="F:ATP hydrolysis activity"/>
    <property type="evidence" value="ECO:0007669"/>
    <property type="project" value="InterPro"/>
</dbReference>
<proteinExistence type="inferred from homology"/>
<feature type="transmembrane region" description="Helical" evidence="12">
    <location>
        <begin position="98"/>
        <end position="114"/>
    </location>
</feature>
<feature type="transmembrane region" description="Helical" evidence="12">
    <location>
        <begin position="833"/>
        <end position="853"/>
    </location>
</feature>
<keyword evidence="8" id="KW-0460">Magnesium</keyword>
<keyword evidence="6" id="KW-0547">Nucleotide-binding</keyword>
<dbReference type="PRINTS" id="PR00119">
    <property type="entry name" value="CATATPASE"/>
</dbReference>
<dbReference type="Pfam" id="PF08282">
    <property type="entry name" value="Hydrolase_3"/>
    <property type="match status" value="1"/>
</dbReference>
<comment type="caution">
    <text evidence="14">The sequence shown here is derived from an EMBL/GenBank/DDBJ whole genome shotgun (WGS) entry which is preliminary data.</text>
</comment>
<dbReference type="Gene3D" id="2.70.150.10">
    <property type="entry name" value="Calcium-transporting ATPase, cytoplasmic transduction domain A"/>
    <property type="match status" value="1"/>
</dbReference>
<name>A0A5A5T9N7_9CHLR</name>
<dbReference type="Pfam" id="PF00689">
    <property type="entry name" value="Cation_ATPase_C"/>
    <property type="match status" value="1"/>
</dbReference>
<comment type="similarity">
    <text evidence="2">Belongs to the cation transport ATPase (P-type) (TC 3.A.3) family. Type IIA subfamily.</text>
</comment>
<evidence type="ECO:0000256" key="9">
    <source>
        <dbReference type="ARBA" id="ARBA00022967"/>
    </source>
</evidence>